<organism evidence="2 3">
    <name type="scientific">Psychromicrobium lacuslunae</name>
    <dbReference type="NCBI Taxonomy" id="1618207"/>
    <lineage>
        <taxon>Bacteria</taxon>
        <taxon>Bacillati</taxon>
        <taxon>Actinomycetota</taxon>
        <taxon>Actinomycetes</taxon>
        <taxon>Micrococcales</taxon>
        <taxon>Micrococcaceae</taxon>
        <taxon>Psychromicrobium</taxon>
    </lineage>
</organism>
<feature type="transmembrane region" description="Helical" evidence="1">
    <location>
        <begin position="75"/>
        <end position="92"/>
    </location>
</feature>
<accession>A0A0D4C0S7</accession>
<keyword evidence="1" id="KW-0812">Transmembrane</keyword>
<evidence type="ECO:0008006" key="4">
    <source>
        <dbReference type="Google" id="ProtNLM"/>
    </source>
</evidence>
<keyword evidence="3" id="KW-1185">Reference proteome</keyword>
<evidence type="ECO:0000313" key="2">
    <source>
        <dbReference type="EMBL" id="AJT42188.1"/>
    </source>
</evidence>
<evidence type="ECO:0000256" key="1">
    <source>
        <dbReference type="SAM" id="Phobius"/>
    </source>
</evidence>
<keyword evidence="1" id="KW-0472">Membrane</keyword>
<feature type="transmembrane region" description="Helical" evidence="1">
    <location>
        <begin position="44"/>
        <end position="69"/>
    </location>
</feature>
<evidence type="ECO:0000313" key="3">
    <source>
        <dbReference type="Proteomes" id="UP000061839"/>
    </source>
</evidence>
<sequence>MAALRFDITALLAPIDPQLASVEAEQLILKYAGRHGRAWNRGTFIFRLLVLIVGVGLLAAIGVMCVQLFFGGAGANIFTWLIAAAMMVPLAVSQLRRAKADYHDDEARWYRLSRFATANGLSYLPSEQSPKLPVSVFRHGGSMVDILSSASPLTFQVSNYSYETTTARTRMPHTACLIAFESPAGAPPMTLVTRAGDVWGQPAVPPREQREMKLADDAMEHFRVYCEPQDEAAVRRIVTSEARAVVGELAGRCDIEITAGRIFIIARHQLSLTEPAFWNWLSDLSPLIETVWSPSARQPTAEEEDRWESHRIERASLFAPARSGKSFAIGCLIPAAIGFVAAAATARFG</sequence>
<dbReference type="RefSeq" id="WP_045075977.1">
    <property type="nucleotide sequence ID" value="NZ_CP011005.1"/>
</dbReference>
<dbReference type="OrthoDB" id="3339101at2"/>
<dbReference type="KEGG" id="ari:UM93_12985"/>
<dbReference type="Proteomes" id="UP000061839">
    <property type="component" value="Chromosome"/>
</dbReference>
<name>A0A0D4C0S7_9MICC</name>
<dbReference type="HOGENOM" id="CLU_061149_0_0_11"/>
<dbReference type="AlphaFoldDB" id="A0A0D4C0S7"/>
<keyword evidence="1" id="KW-1133">Transmembrane helix</keyword>
<feature type="transmembrane region" description="Helical" evidence="1">
    <location>
        <begin position="327"/>
        <end position="346"/>
    </location>
</feature>
<dbReference type="EMBL" id="CP011005">
    <property type="protein sequence ID" value="AJT42188.1"/>
    <property type="molecule type" value="Genomic_DNA"/>
</dbReference>
<dbReference type="PATRIC" id="fig|1618207.4.peg.2632"/>
<proteinExistence type="predicted"/>
<protein>
    <recommendedName>
        <fullName evidence="4">DUF3137 domain-containing protein</fullName>
    </recommendedName>
</protein>
<reference evidence="2 3" key="1">
    <citation type="journal article" date="2015" name="Genome Announc.">
        <title>Complete Genome Sequencing of Protease-Producing Novel Arthrobacter sp. Strain IHBB 11108 Using PacBio Single-Molecule Real-Time Sequencing Technology.</title>
        <authorList>
            <person name="Kiran S."/>
            <person name="Swarnkar M.K."/>
            <person name="Pal M."/>
            <person name="Thakur R."/>
            <person name="Tewari R."/>
            <person name="Singh A.K."/>
            <person name="Gulati A."/>
        </authorList>
    </citation>
    <scope>NUCLEOTIDE SEQUENCE [LARGE SCALE GENOMIC DNA]</scope>
    <source>
        <strain evidence="2 3">IHBB 11108</strain>
    </source>
</reference>
<gene>
    <name evidence="2" type="ORF">UM93_12985</name>
</gene>